<dbReference type="InterPro" id="IPR036628">
    <property type="entry name" value="Clp_N_dom_sf"/>
</dbReference>
<feature type="domain" description="AAA+ ATPase" evidence="5">
    <location>
        <begin position="172"/>
        <end position="309"/>
    </location>
</feature>
<dbReference type="CDD" id="cd19499">
    <property type="entry name" value="RecA-like_ClpB_Hsp104-like"/>
    <property type="match status" value="1"/>
</dbReference>
<dbReference type="InterPro" id="IPR027417">
    <property type="entry name" value="P-loop_NTPase"/>
</dbReference>
<name>A0ABQ7HXY1_9MICR</name>
<dbReference type="InterPro" id="IPR004176">
    <property type="entry name" value="Clp_R_N"/>
</dbReference>
<evidence type="ECO:0000313" key="7">
    <source>
        <dbReference type="EMBL" id="KAF7683019.1"/>
    </source>
</evidence>
<dbReference type="Pfam" id="PF10431">
    <property type="entry name" value="ClpB_D2-small"/>
    <property type="match status" value="1"/>
</dbReference>
<dbReference type="InterPro" id="IPR041546">
    <property type="entry name" value="ClpA/ClpB_AAA_lid"/>
</dbReference>
<keyword evidence="8" id="KW-1185">Reference proteome</keyword>
<evidence type="ECO:0000259" key="5">
    <source>
        <dbReference type="SMART" id="SM00382"/>
    </source>
</evidence>
<dbReference type="SUPFAM" id="SSF52540">
    <property type="entry name" value="P-loop containing nucleoside triphosphate hydrolases"/>
    <property type="match status" value="2"/>
</dbReference>
<evidence type="ECO:0000256" key="4">
    <source>
        <dbReference type="SAM" id="Coils"/>
    </source>
</evidence>
<evidence type="ECO:0000313" key="8">
    <source>
        <dbReference type="Proteomes" id="UP001516464"/>
    </source>
</evidence>
<evidence type="ECO:0000256" key="2">
    <source>
        <dbReference type="ARBA" id="ARBA00022741"/>
    </source>
</evidence>
<dbReference type="SMART" id="SM01086">
    <property type="entry name" value="ClpB_D2-small"/>
    <property type="match status" value="1"/>
</dbReference>
<dbReference type="SMART" id="SM00382">
    <property type="entry name" value="AAA"/>
    <property type="match status" value="2"/>
</dbReference>
<dbReference type="Pfam" id="PF02861">
    <property type="entry name" value="Clp_N"/>
    <property type="match status" value="1"/>
</dbReference>
<dbReference type="PANTHER" id="PTHR11638:SF18">
    <property type="entry name" value="HEAT SHOCK PROTEIN 104"/>
    <property type="match status" value="1"/>
</dbReference>
<evidence type="ECO:0000259" key="6">
    <source>
        <dbReference type="SMART" id="SM01086"/>
    </source>
</evidence>
<reference evidence="7 8" key="1">
    <citation type="submission" date="2019-01" db="EMBL/GenBank/DDBJ databases">
        <title>Genomes sequencing and comparative genomics of infectious freshwater microsporidia, Cucumispora dikerogammari and Thelohania contejeani.</title>
        <authorList>
            <person name="Cormier A."/>
            <person name="Giraud I."/>
            <person name="Wattier R."/>
            <person name="Teixeira M."/>
            <person name="Grandjean F."/>
            <person name="Rigaud T."/>
            <person name="Cordaux R."/>
        </authorList>
    </citation>
    <scope>NUCLEOTIDE SEQUENCE [LARGE SCALE GENOMIC DNA]</scope>
    <source>
        <strain evidence="7">T1</strain>
        <tissue evidence="7">Spores</tissue>
    </source>
</reference>
<dbReference type="InterPro" id="IPR050130">
    <property type="entry name" value="ClpA_ClpB"/>
</dbReference>
<dbReference type="InterPro" id="IPR003593">
    <property type="entry name" value="AAA+_ATPase"/>
</dbReference>
<dbReference type="Gene3D" id="1.10.8.60">
    <property type="match status" value="1"/>
</dbReference>
<evidence type="ECO:0000256" key="1">
    <source>
        <dbReference type="ARBA" id="ARBA00022737"/>
    </source>
</evidence>
<proteinExistence type="predicted"/>
<dbReference type="PANTHER" id="PTHR11638">
    <property type="entry name" value="ATP-DEPENDENT CLP PROTEASE"/>
    <property type="match status" value="1"/>
</dbReference>
<feature type="domain" description="Clp ATPase C-terminal" evidence="6">
    <location>
        <begin position="719"/>
        <end position="813"/>
    </location>
</feature>
<evidence type="ECO:0000256" key="3">
    <source>
        <dbReference type="ARBA" id="ARBA00022840"/>
    </source>
</evidence>
<dbReference type="Pfam" id="PF17871">
    <property type="entry name" value="AAA_lid_9"/>
    <property type="match status" value="1"/>
</dbReference>
<sequence length="824" mass="91658">MNNQYNTEARQAMEDSISIAFEHSNPNLEPIHLLQAIIDSVAIASLITSEQKAQLRVRIADIIKTLPKQHPQTTPTPTNEFNVVLLHAQKIGKPSITVAVLVQALLKNNNIRKLMEEVVGGPINVQPKEMDTNEAMRFAVDMVQQAREGRFDPVIGRDEEIRLVIEILAKKTKSNPILVGMPGVGKTAIVNGLAQLIARDQAPGLRNHKIYNVDVGAMLAGSGVRGELEERLKSVIAEAEKNNEIILFIDEIHMLLSGSLGDSANMLKPGLASGAIKCIGATTYDEYRKYIEKDAAFARRFVTVHVREPSIEDTITMLRGIKERLESHHGAKITDSAVVFAAKAAKKYIPSRRLPDIAIDLVDTACASAMVALESEPAAVLSTKRKLWSAELEKTAIELDMKRGEDLELSRRLADVENKINNLKEELKPLEDAYQTDREKVNESKRLKRRIEDLRLKLANAERDRDHYTAVDIRNNVLPVIEEKLRSLEGEAVIGPGQVAEVVSRWTGIPVSRLTLREHERLKGMERRLNERVIGQVKAVEAVSQAILQGRVGLSGSGRPIAGFLFLGPTGVGKTELAKALSYELFDDDRSMVVLDMSDYGNEMAVTKMIGVSAGYVGYGEGGTLTEPVRNKPYNVVLLDEIDLAHPKVLALLYQLLDEGRLTDGKGNIVDFTNCVIIMTTNLGQEDMAEPKKVERKLVDRFGPALFNRVDRVIYFDSLTKEVLSGILENTIKNLNKELREKKIFVEMSEAVKKDILERTYSPVYGARPLKRYIQQNIVNALAQILLMKSDTENGIVVQCRMIEEGIMGEVIGEYVYVVNDVKV</sequence>
<dbReference type="Proteomes" id="UP001516464">
    <property type="component" value="Unassembled WGS sequence"/>
</dbReference>
<dbReference type="Gene3D" id="3.40.50.300">
    <property type="entry name" value="P-loop containing nucleotide triphosphate hydrolases"/>
    <property type="match status" value="3"/>
</dbReference>
<dbReference type="InterPro" id="IPR019489">
    <property type="entry name" value="Clp_ATPase_C"/>
</dbReference>
<dbReference type="PRINTS" id="PR00300">
    <property type="entry name" value="CLPPROTEASEA"/>
</dbReference>
<protein>
    <submittedName>
        <fullName evidence="7">Chaperone protein ClpB1</fullName>
    </submittedName>
</protein>
<dbReference type="Pfam" id="PF00004">
    <property type="entry name" value="AAA"/>
    <property type="match status" value="1"/>
</dbReference>
<comment type="caution">
    <text evidence="7">The sequence shown here is derived from an EMBL/GenBank/DDBJ whole genome shotgun (WGS) entry which is preliminary data.</text>
</comment>
<feature type="domain" description="AAA+ ATPase" evidence="5">
    <location>
        <begin position="560"/>
        <end position="720"/>
    </location>
</feature>
<feature type="coiled-coil region" evidence="4">
    <location>
        <begin position="406"/>
        <end position="471"/>
    </location>
</feature>
<dbReference type="EMBL" id="SBIQ01000141">
    <property type="protein sequence ID" value="KAF7683019.1"/>
    <property type="molecule type" value="Genomic_DNA"/>
</dbReference>
<keyword evidence="1" id="KW-0677">Repeat</keyword>
<keyword evidence="3" id="KW-0067">ATP-binding</keyword>
<gene>
    <name evidence="7" type="primary">CLPB1</name>
    <name evidence="7" type="ORF">TCON_1769</name>
</gene>
<dbReference type="Gene3D" id="1.10.1780.10">
    <property type="entry name" value="Clp, N-terminal domain"/>
    <property type="match status" value="1"/>
</dbReference>
<accession>A0ABQ7HXY1</accession>
<dbReference type="CDD" id="cd00009">
    <property type="entry name" value="AAA"/>
    <property type="match status" value="1"/>
</dbReference>
<organism evidence="7 8">
    <name type="scientific">Astathelohania contejeani</name>
    <dbReference type="NCBI Taxonomy" id="164912"/>
    <lineage>
        <taxon>Eukaryota</taxon>
        <taxon>Fungi</taxon>
        <taxon>Fungi incertae sedis</taxon>
        <taxon>Microsporidia</taxon>
        <taxon>Astathelohaniidae</taxon>
        <taxon>Astathelohania</taxon>
    </lineage>
</organism>
<dbReference type="InterPro" id="IPR003959">
    <property type="entry name" value="ATPase_AAA_core"/>
</dbReference>
<keyword evidence="2" id="KW-0547">Nucleotide-binding</keyword>
<keyword evidence="4" id="KW-0175">Coiled coil</keyword>
<dbReference type="InterPro" id="IPR001270">
    <property type="entry name" value="ClpA/B"/>
</dbReference>
<dbReference type="Pfam" id="PF07724">
    <property type="entry name" value="AAA_2"/>
    <property type="match status" value="1"/>
</dbReference>
<dbReference type="SUPFAM" id="SSF81923">
    <property type="entry name" value="Double Clp-N motif"/>
    <property type="match status" value="1"/>
</dbReference>